<dbReference type="RefSeq" id="WP_185987947.1">
    <property type="nucleotide sequence ID" value="NZ_BAAALZ010000004.1"/>
</dbReference>
<keyword evidence="1" id="KW-1133">Transmembrane helix</keyword>
<keyword evidence="3" id="KW-1185">Reference proteome</keyword>
<name>A0A852R3X4_9MICO</name>
<reference evidence="2 3" key="1">
    <citation type="submission" date="2020-07" db="EMBL/GenBank/DDBJ databases">
        <title>Sequencing the genomes of 1000 actinobacteria strains.</title>
        <authorList>
            <person name="Klenk H.-P."/>
        </authorList>
    </citation>
    <scope>NUCLEOTIDE SEQUENCE [LARGE SCALE GENOMIC DNA]</scope>
    <source>
        <strain evidence="2 3">DSM 17380</strain>
    </source>
</reference>
<dbReference type="AlphaFoldDB" id="A0A852R3X4"/>
<dbReference type="Proteomes" id="UP000586095">
    <property type="component" value="Unassembled WGS sequence"/>
</dbReference>
<protein>
    <submittedName>
        <fullName evidence="2">Uncharacterized protein</fullName>
    </submittedName>
</protein>
<comment type="caution">
    <text evidence="2">The sequence shown here is derived from an EMBL/GenBank/DDBJ whole genome shotgun (WGS) entry which is preliminary data.</text>
</comment>
<feature type="transmembrane region" description="Helical" evidence="1">
    <location>
        <begin position="122"/>
        <end position="143"/>
    </location>
</feature>
<sequence>MPRPSTRLLQVAGVLGVALIACSPVTTLLELSGIAGGGQYYSVLMPTLGSTIVLAACGTALLTWVFARVFGDPTKQSAVALILMRAALSFGCVLGAVAWVWALLAQQRIFPGLPGGDAVPLSWFPAVPMIWAFMYLPLIAPTVDTILLKRRPGRRYLPVASMAWSGFLAALFVASGTLG</sequence>
<proteinExistence type="predicted"/>
<accession>A0A852R3X4</accession>
<feature type="transmembrane region" description="Helical" evidence="1">
    <location>
        <begin position="155"/>
        <end position="174"/>
    </location>
</feature>
<evidence type="ECO:0000256" key="1">
    <source>
        <dbReference type="SAM" id="Phobius"/>
    </source>
</evidence>
<feature type="transmembrane region" description="Helical" evidence="1">
    <location>
        <begin position="40"/>
        <end position="66"/>
    </location>
</feature>
<dbReference type="PROSITE" id="PS51257">
    <property type="entry name" value="PROKAR_LIPOPROTEIN"/>
    <property type="match status" value="1"/>
</dbReference>
<organism evidence="2 3">
    <name type="scientific">Leucobacter aridicollis</name>
    <dbReference type="NCBI Taxonomy" id="283878"/>
    <lineage>
        <taxon>Bacteria</taxon>
        <taxon>Bacillati</taxon>
        <taxon>Actinomycetota</taxon>
        <taxon>Actinomycetes</taxon>
        <taxon>Micrococcales</taxon>
        <taxon>Microbacteriaceae</taxon>
        <taxon>Leucobacter</taxon>
    </lineage>
</organism>
<keyword evidence="1" id="KW-0472">Membrane</keyword>
<keyword evidence="1" id="KW-0812">Transmembrane</keyword>
<feature type="transmembrane region" description="Helical" evidence="1">
    <location>
        <begin position="78"/>
        <end position="102"/>
    </location>
</feature>
<gene>
    <name evidence="2" type="ORF">BJ960_003084</name>
</gene>
<evidence type="ECO:0000313" key="2">
    <source>
        <dbReference type="EMBL" id="NYD28281.1"/>
    </source>
</evidence>
<dbReference type="EMBL" id="JACCBD010000001">
    <property type="protein sequence ID" value="NYD28281.1"/>
    <property type="molecule type" value="Genomic_DNA"/>
</dbReference>
<evidence type="ECO:0000313" key="3">
    <source>
        <dbReference type="Proteomes" id="UP000586095"/>
    </source>
</evidence>